<sequence length="180" mass="20511">MVKSTPIAQIIPPQQQQQAITQPPPQQKYQEEMNEDINIEDLVQEKERLSTIQQQQQSDLQNQIDTLKREIEMNKSNIPTPSLTPQQPQTMTPTQPQTTTPTQSQSMTDSFINKNALLSVVGDLDYFLFVVVVFILVVVYSESVRSFIFQKLEVKNLAYLTSYTQALISAILVVLIKKLN</sequence>
<evidence type="ECO:0008006" key="4">
    <source>
        <dbReference type="Google" id="ProtNLM"/>
    </source>
</evidence>
<evidence type="ECO:0000313" key="3">
    <source>
        <dbReference type="EMBL" id="QHT07679.1"/>
    </source>
</evidence>
<accession>A0A6C0CVE7</accession>
<dbReference type="EMBL" id="MN739484">
    <property type="protein sequence ID" value="QHT07679.1"/>
    <property type="molecule type" value="Genomic_DNA"/>
</dbReference>
<feature type="compositionally biased region" description="Low complexity" evidence="1">
    <location>
        <begin position="1"/>
        <end position="21"/>
    </location>
</feature>
<feature type="compositionally biased region" description="Low complexity" evidence="1">
    <location>
        <begin position="79"/>
        <end position="106"/>
    </location>
</feature>
<protein>
    <recommendedName>
        <fullName evidence="4">Transmembrane protein</fullName>
    </recommendedName>
</protein>
<evidence type="ECO:0000256" key="1">
    <source>
        <dbReference type="SAM" id="MobiDB-lite"/>
    </source>
</evidence>
<dbReference type="AlphaFoldDB" id="A0A6C0CVE7"/>
<name>A0A6C0CVE7_9ZZZZ</name>
<proteinExistence type="predicted"/>
<reference evidence="3" key="1">
    <citation type="journal article" date="2020" name="Nature">
        <title>Giant virus diversity and host interactions through global metagenomics.</title>
        <authorList>
            <person name="Schulz F."/>
            <person name="Roux S."/>
            <person name="Paez-Espino D."/>
            <person name="Jungbluth S."/>
            <person name="Walsh D.A."/>
            <person name="Denef V.J."/>
            <person name="McMahon K.D."/>
            <person name="Konstantinidis K.T."/>
            <person name="Eloe-Fadrosh E.A."/>
            <person name="Kyrpides N.C."/>
            <person name="Woyke T."/>
        </authorList>
    </citation>
    <scope>NUCLEOTIDE SEQUENCE</scope>
    <source>
        <strain evidence="3">GVMAG-M-3300021964-36</strain>
    </source>
</reference>
<feature type="transmembrane region" description="Helical" evidence="2">
    <location>
        <begin position="157"/>
        <end position="176"/>
    </location>
</feature>
<evidence type="ECO:0000256" key="2">
    <source>
        <dbReference type="SAM" id="Phobius"/>
    </source>
</evidence>
<keyword evidence="2" id="KW-1133">Transmembrane helix</keyword>
<organism evidence="3">
    <name type="scientific">viral metagenome</name>
    <dbReference type="NCBI Taxonomy" id="1070528"/>
    <lineage>
        <taxon>unclassified sequences</taxon>
        <taxon>metagenomes</taxon>
        <taxon>organismal metagenomes</taxon>
    </lineage>
</organism>
<feature type="transmembrane region" description="Helical" evidence="2">
    <location>
        <begin position="116"/>
        <end position="137"/>
    </location>
</feature>
<keyword evidence="2" id="KW-0812">Transmembrane</keyword>
<keyword evidence="2" id="KW-0472">Membrane</keyword>
<feature type="region of interest" description="Disordered" evidence="1">
    <location>
        <begin position="76"/>
        <end position="106"/>
    </location>
</feature>
<feature type="region of interest" description="Disordered" evidence="1">
    <location>
        <begin position="1"/>
        <end position="29"/>
    </location>
</feature>